<organism evidence="10 11">
    <name type="scientific">Crassostrea virginica</name>
    <name type="common">Eastern oyster</name>
    <dbReference type="NCBI Taxonomy" id="6565"/>
    <lineage>
        <taxon>Eukaryota</taxon>
        <taxon>Metazoa</taxon>
        <taxon>Spiralia</taxon>
        <taxon>Lophotrochozoa</taxon>
        <taxon>Mollusca</taxon>
        <taxon>Bivalvia</taxon>
        <taxon>Autobranchia</taxon>
        <taxon>Pteriomorphia</taxon>
        <taxon>Ostreida</taxon>
        <taxon>Ostreoidea</taxon>
        <taxon>Ostreidae</taxon>
        <taxon>Crassostrea</taxon>
    </lineage>
</organism>
<feature type="region of interest" description="Disordered" evidence="8">
    <location>
        <begin position="648"/>
        <end position="668"/>
    </location>
</feature>
<dbReference type="Proteomes" id="UP000694844">
    <property type="component" value="Chromosome 3"/>
</dbReference>
<dbReference type="AlphaFoldDB" id="A0A8B8D9W7"/>
<feature type="compositionally biased region" description="Polar residues" evidence="8">
    <location>
        <begin position="317"/>
        <end position="339"/>
    </location>
</feature>
<keyword evidence="10" id="KW-1185">Reference proteome</keyword>
<dbReference type="KEGG" id="cvn:111125134"/>
<feature type="compositionally biased region" description="Basic and acidic residues" evidence="8">
    <location>
        <begin position="1047"/>
        <end position="1056"/>
    </location>
</feature>
<dbReference type="SMART" id="SM00220">
    <property type="entry name" value="S_TKc"/>
    <property type="match status" value="1"/>
</dbReference>
<feature type="region of interest" description="Disordered" evidence="8">
    <location>
        <begin position="593"/>
        <end position="633"/>
    </location>
</feature>
<keyword evidence="5" id="KW-0418">Kinase</keyword>
<evidence type="ECO:0000256" key="6">
    <source>
        <dbReference type="ARBA" id="ARBA00022840"/>
    </source>
</evidence>
<dbReference type="PANTHER" id="PTHR24056">
    <property type="entry name" value="CELL DIVISION PROTEIN KINASE"/>
    <property type="match status" value="1"/>
</dbReference>
<evidence type="ECO:0000256" key="1">
    <source>
        <dbReference type="ARBA" id="ARBA00006485"/>
    </source>
</evidence>
<keyword evidence="6 7" id="KW-0067">ATP-binding</keyword>
<dbReference type="GO" id="GO:0005524">
    <property type="term" value="F:ATP binding"/>
    <property type="evidence" value="ECO:0007669"/>
    <property type="project" value="UniProtKB-UniRule"/>
</dbReference>
<dbReference type="GO" id="GO:0032839">
    <property type="term" value="C:dendrite cytoplasm"/>
    <property type="evidence" value="ECO:0007669"/>
    <property type="project" value="TreeGrafter"/>
</dbReference>
<accession>A0A8B8D9W7</accession>
<evidence type="ECO:0000256" key="7">
    <source>
        <dbReference type="PROSITE-ProRule" id="PRU10141"/>
    </source>
</evidence>
<dbReference type="Gene3D" id="3.30.200.20">
    <property type="entry name" value="Phosphorylase Kinase, domain 1"/>
    <property type="match status" value="1"/>
</dbReference>
<feature type="compositionally biased region" description="Polar residues" evidence="8">
    <location>
        <begin position="376"/>
        <end position="392"/>
    </location>
</feature>
<dbReference type="Gene3D" id="1.10.510.10">
    <property type="entry name" value="Transferase(Phosphotransferase) domain 1"/>
    <property type="match status" value="1"/>
</dbReference>
<dbReference type="GO" id="GO:0004674">
    <property type="term" value="F:protein serine/threonine kinase activity"/>
    <property type="evidence" value="ECO:0007669"/>
    <property type="project" value="UniProtKB-KW"/>
</dbReference>
<feature type="binding site" evidence="7">
    <location>
        <position position="34"/>
    </location>
    <ligand>
        <name>ATP</name>
        <dbReference type="ChEBI" id="CHEBI:30616"/>
    </ligand>
</feature>
<dbReference type="RefSeq" id="XP_022324339.1">
    <property type="nucleotide sequence ID" value="XM_022468631.1"/>
</dbReference>
<evidence type="ECO:0000256" key="4">
    <source>
        <dbReference type="ARBA" id="ARBA00022741"/>
    </source>
</evidence>
<feature type="domain" description="Protein kinase" evidence="9">
    <location>
        <begin position="4"/>
        <end position="288"/>
    </location>
</feature>
<name>A0A8B8D9W7_CRAVI</name>
<comment type="similarity">
    <text evidence="1">Belongs to the protein kinase superfamily. CMGC Ser/Thr protein kinase family. CDC2/CDKX subfamily.</text>
</comment>
<dbReference type="InterPro" id="IPR017441">
    <property type="entry name" value="Protein_kinase_ATP_BS"/>
</dbReference>
<feature type="region of interest" description="Disordered" evidence="8">
    <location>
        <begin position="938"/>
        <end position="957"/>
    </location>
</feature>
<protein>
    <submittedName>
        <fullName evidence="11">Sporulation protein kinase pit1-like isoform X1</fullName>
    </submittedName>
</protein>
<evidence type="ECO:0000259" key="9">
    <source>
        <dbReference type="PROSITE" id="PS50011"/>
    </source>
</evidence>
<evidence type="ECO:0000256" key="2">
    <source>
        <dbReference type="ARBA" id="ARBA00022527"/>
    </source>
</evidence>
<evidence type="ECO:0000256" key="3">
    <source>
        <dbReference type="ARBA" id="ARBA00022679"/>
    </source>
</evidence>
<evidence type="ECO:0000313" key="10">
    <source>
        <dbReference type="Proteomes" id="UP000694844"/>
    </source>
</evidence>
<dbReference type="GO" id="GO:0050773">
    <property type="term" value="P:regulation of dendrite development"/>
    <property type="evidence" value="ECO:0007669"/>
    <property type="project" value="TreeGrafter"/>
</dbReference>
<feature type="region of interest" description="Disordered" evidence="8">
    <location>
        <begin position="553"/>
        <end position="578"/>
    </location>
</feature>
<feature type="region of interest" description="Disordered" evidence="8">
    <location>
        <begin position="1022"/>
        <end position="1073"/>
    </location>
</feature>
<evidence type="ECO:0000256" key="5">
    <source>
        <dbReference type="ARBA" id="ARBA00022777"/>
    </source>
</evidence>
<dbReference type="InterPro" id="IPR050108">
    <property type="entry name" value="CDK"/>
</dbReference>
<dbReference type="GO" id="GO:0045773">
    <property type="term" value="P:positive regulation of axon extension"/>
    <property type="evidence" value="ECO:0007669"/>
    <property type="project" value="TreeGrafter"/>
</dbReference>
<proteinExistence type="inferred from homology"/>
<evidence type="ECO:0000256" key="8">
    <source>
        <dbReference type="SAM" id="MobiDB-lite"/>
    </source>
</evidence>
<dbReference type="FunFam" id="3.30.200.20:FF:001093">
    <property type="entry name" value="Cyclin-dependent kinase-like 5"/>
    <property type="match status" value="1"/>
</dbReference>
<feature type="region of interest" description="Disordered" evidence="8">
    <location>
        <begin position="493"/>
        <end position="513"/>
    </location>
</feature>
<feature type="region of interest" description="Disordered" evidence="8">
    <location>
        <begin position="373"/>
        <end position="479"/>
    </location>
</feature>
<keyword evidence="2" id="KW-0723">Serine/threonine-protein kinase</keyword>
<dbReference type="PROSITE" id="PS50011">
    <property type="entry name" value="PROTEIN_KINASE_DOM"/>
    <property type="match status" value="1"/>
</dbReference>
<evidence type="ECO:0000313" key="11">
    <source>
        <dbReference type="RefSeq" id="XP_022324339.1"/>
    </source>
</evidence>
<dbReference type="CDD" id="cd07833">
    <property type="entry name" value="STKc_CDKL"/>
    <property type="match status" value="1"/>
</dbReference>
<dbReference type="OrthoDB" id="548217at2759"/>
<dbReference type="PROSITE" id="PS00108">
    <property type="entry name" value="PROTEIN_KINASE_ST"/>
    <property type="match status" value="1"/>
</dbReference>
<feature type="compositionally biased region" description="Polar residues" evidence="8">
    <location>
        <begin position="493"/>
        <end position="510"/>
    </location>
</feature>
<feature type="compositionally biased region" description="Low complexity" evidence="8">
    <location>
        <begin position="560"/>
        <end position="578"/>
    </location>
</feature>
<dbReference type="GO" id="GO:0005634">
    <property type="term" value="C:nucleus"/>
    <property type="evidence" value="ECO:0007669"/>
    <property type="project" value="TreeGrafter"/>
</dbReference>
<feature type="compositionally biased region" description="Basic and acidic residues" evidence="8">
    <location>
        <begin position="1064"/>
        <end position="1073"/>
    </location>
</feature>
<feature type="compositionally biased region" description="Basic and acidic residues" evidence="8">
    <location>
        <begin position="393"/>
        <end position="405"/>
    </location>
</feature>
<dbReference type="InterPro" id="IPR011009">
    <property type="entry name" value="Kinase-like_dom_sf"/>
</dbReference>
<feature type="region of interest" description="Disordered" evidence="8">
    <location>
        <begin position="306"/>
        <end position="344"/>
    </location>
</feature>
<dbReference type="PROSITE" id="PS00107">
    <property type="entry name" value="PROTEIN_KINASE_ATP"/>
    <property type="match status" value="1"/>
</dbReference>
<keyword evidence="3" id="KW-0808">Transferase</keyword>
<dbReference type="GeneID" id="111125134"/>
<gene>
    <name evidence="11" type="primary">LOC111125134</name>
</gene>
<dbReference type="FunFam" id="1.10.510.10:FF:000624">
    <property type="entry name" value="Mitogen-activated protein kinase"/>
    <property type="match status" value="1"/>
</dbReference>
<dbReference type="SUPFAM" id="SSF56112">
    <property type="entry name" value="Protein kinase-like (PK-like)"/>
    <property type="match status" value="1"/>
</dbReference>
<reference evidence="11" key="1">
    <citation type="submission" date="2025-08" db="UniProtKB">
        <authorList>
            <consortium name="RefSeq"/>
        </authorList>
    </citation>
    <scope>IDENTIFICATION</scope>
    <source>
        <tissue evidence="11">Whole sample</tissue>
    </source>
</reference>
<feature type="compositionally biased region" description="Polar residues" evidence="8">
    <location>
        <begin position="425"/>
        <end position="448"/>
    </location>
</feature>
<keyword evidence="4 7" id="KW-0547">Nucleotide-binding</keyword>
<dbReference type="Pfam" id="PF00069">
    <property type="entry name" value="Pkinase"/>
    <property type="match status" value="1"/>
</dbReference>
<sequence length="1073" mass="121103">MNKYEILGVVGEGAYGVVLKCRHKESGEMVAVKKFKDSEENDDVKRTTLRELKMLRTLKQENIVELREAFRRKGKLYLVFEYVERNMLELLEEMPNGVPTEKVKSYTYQLCKAIQWCHCQDIIHRDIKPENLLISKNDTLKLCDFGFARSIHGGLVGVYTDYVATRWYRSPELLLGSAYGKAVDIWSIGCILGELSDGQPLFPGESEIDQLYVIQKIMGPLPSDQMKMFYANPRFSGLKFPSVARPQTLPKRYHGILSGVLIDFMDKTLKLDPNQRYLIEDCLEHEAFRTEHLLNRNQIQLRRINTQSASKKRKNNYTEQLNSENLKNIQNNRPDSGESNEVPRAVVIVERQEEKMDTEDDIYNSPARSKYLKQAKNVSKSNSEKQCNQTDVKVQKDSQKAEKHISTIIEAPPPKSASQKMGGAKSSQGNRSGKVSTQSSSAADTQKNLVGEKSEKGGVSSSVTKPPPSGHGSAKDREKTVITADLKLNLTNGSAISEKTAPSDNSQYRTKTPKVEKVPTIDNKTLKITSDPKHGAIFGDHFGLDSSLDNSSFSGMSAEDSSATSGTYSSATDATGTSYDPLEFAVTHSESKYLKNKDSVKVVPPPSELKLGRNSDPESPVLTPRDPKSSLFINTNRSSTYTVNLQAPNTEIPEAPQPRETASPQHERRKFLDKAMQEELHRIKSSTMRKKSTDKNHQGSFIQTITDRLSDAKLQNSDASSPSYNTNKYRESSFINYGNKQSIKRNRRENYDRRAHPFVMLRERSTVTSDLSPGRAVLVTEARSTPDHLDNKLLVQRADGSLSMRESSTYSPTPDLSFHREQSNLNTGGPPVQVRSHSKYMALTPEQSALGYPHSRMFPQHENTSWRQAESTNPDWAGSTNTLQQLARKKKKKKFLQVLANNIPVRTVQILANENAGRMTPTSRLHMTPSRASRMDYDFDDENDGQISAREPLQNSIQDYKDIYDNKHRYDKSQINLQKRTKTPIDKGSRLQPLQKPHYLGQQQGVDSLWLHHKSETDARVSEHRSGWLSRPGSVLAEDPPDFFSHTPREQGDLKPVKSGRSRLQGDYRLNRD</sequence>
<dbReference type="PANTHER" id="PTHR24056:SF111">
    <property type="entry name" value="CYCLIN-DEPENDENT KINASE-LIKE 5"/>
    <property type="match status" value="1"/>
</dbReference>
<dbReference type="InterPro" id="IPR008271">
    <property type="entry name" value="Ser/Thr_kinase_AS"/>
</dbReference>
<dbReference type="InterPro" id="IPR000719">
    <property type="entry name" value="Prot_kinase_dom"/>
</dbReference>